<organism evidence="3 4">
    <name type="scientific">Usitatibacter rugosus</name>
    <dbReference type="NCBI Taxonomy" id="2732067"/>
    <lineage>
        <taxon>Bacteria</taxon>
        <taxon>Pseudomonadati</taxon>
        <taxon>Pseudomonadota</taxon>
        <taxon>Betaproteobacteria</taxon>
        <taxon>Nitrosomonadales</taxon>
        <taxon>Usitatibacteraceae</taxon>
        <taxon>Usitatibacter</taxon>
    </lineage>
</organism>
<dbReference type="KEGG" id="uru:DSM104443_04195"/>
<dbReference type="EMBL" id="CP053069">
    <property type="protein sequence ID" value="QJR13101.1"/>
    <property type="molecule type" value="Genomic_DNA"/>
</dbReference>
<feature type="signal peptide" evidence="2">
    <location>
        <begin position="1"/>
        <end position="20"/>
    </location>
</feature>
<sequence length="138" mass="15225">MNRTLIAALLVSAAPALAMAEEEGTETSPAIDLCRHEAVREITRIEHDLRPVKRVYDIAMNPTGFVIEKVSEEAGVKIPKWVGFALDPKGYARNYVMKRVREEAKQRVGLANDCRVEETADDDSEGPFPTPEADSAEA</sequence>
<feature type="chain" id="PRO_5027060888" evidence="2">
    <location>
        <begin position="21"/>
        <end position="138"/>
    </location>
</feature>
<feature type="region of interest" description="Disordered" evidence="1">
    <location>
        <begin position="112"/>
        <end position="138"/>
    </location>
</feature>
<dbReference type="Proteomes" id="UP000501534">
    <property type="component" value="Chromosome"/>
</dbReference>
<gene>
    <name evidence="3" type="ORF">DSM104443_04195</name>
</gene>
<proteinExistence type="predicted"/>
<evidence type="ECO:0000256" key="2">
    <source>
        <dbReference type="SAM" id="SignalP"/>
    </source>
</evidence>
<keyword evidence="4" id="KW-1185">Reference proteome</keyword>
<accession>A0A6M4H0S6</accession>
<dbReference type="RefSeq" id="WP_171095887.1">
    <property type="nucleotide sequence ID" value="NZ_CP053069.1"/>
</dbReference>
<protein>
    <submittedName>
        <fullName evidence="3">Uncharacterized protein</fullName>
    </submittedName>
</protein>
<evidence type="ECO:0000256" key="1">
    <source>
        <dbReference type="SAM" id="MobiDB-lite"/>
    </source>
</evidence>
<evidence type="ECO:0000313" key="4">
    <source>
        <dbReference type="Proteomes" id="UP000501534"/>
    </source>
</evidence>
<reference evidence="3 4" key="1">
    <citation type="submission" date="2020-04" db="EMBL/GenBank/DDBJ databases">
        <title>Usitatibacter rugosus gen. nov., sp. nov. and Usitatibacter palustris sp. nov., novel members of Usitatibacteraceae fam. nov. within the order Nitrosomonadales isolated from soil.</title>
        <authorList>
            <person name="Huber K.J."/>
            <person name="Neumann-Schaal M."/>
            <person name="Geppert A."/>
            <person name="Luckner M."/>
            <person name="Wanner G."/>
            <person name="Overmann J."/>
        </authorList>
    </citation>
    <scope>NUCLEOTIDE SEQUENCE [LARGE SCALE GENOMIC DNA]</scope>
    <source>
        <strain evidence="3 4">0125_3</strain>
    </source>
</reference>
<evidence type="ECO:0000313" key="3">
    <source>
        <dbReference type="EMBL" id="QJR13101.1"/>
    </source>
</evidence>
<name>A0A6M4H0S6_9PROT</name>
<dbReference type="AlphaFoldDB" id="A0A6M4H0S6"/>
<keyword evidence="2" id="KW-0732">Signal</keyword>